<evidence type="ECO:0000313" key="1">
    <source>
        <dbReference type="EMBL" id="KAK2717211.1"/>
    </source>
</evidence>
<dbReference type="Proteomes" id="UP001187531">
    <property type="component" value="Unassembled WGS sequence"/>
</dbReference>
<gene>
    <name evidence="1" type="ORF">QYM36_007356</name>
</gene>
<evidence type="ECO:0000313" key="2">
    <source>
        <dbReference type="Proteomes" id="UP001187531"/>
    </source>
</evidence>
<organism evidence="1 2">
    <name type="scientific">Artemia franciscana</name>
    <name type="common">Brine shrimp</name>
    <name type="synonym">Artemia sanfranciscana</name>
    <dbReference type="NCBI Taxonomy" id="6661"/>
    <lineage>
        <taxon>Eukaryota</taxon>
        <taxon>Metazoa</taxon>
        <taxon>Ecdysozoa</taxon>
        <taxon>Arthropoda</taxon>
        <taxon>Crustacea</taxon>
        <taxon>Branchiopoda</taxon>
        <taxon>Anostraca</taxon>
        <taxon>Artemiidae</taxon>
        <taxon>Artemia</taxon>
    </lineage>
</organism>
<sequence length="117" mass="13887">MVLSIKEFNEANTSNNIRIKELLHARNAARCFIFQCGCDWEIQKLLKSFKSTKYEFNNDLIHNPEKYLDQGLIKGPGIHIMKEIAPEFEIELKKHLESRRQKELEIREEQEEARIQT</sequence>
<keyword evidence="2" id="KW-1185">Reference proteome</keyword>
<protein>
    <submittedName>
        <fullName evidence="1">Uncharacterized protein</fullName>
    </submittedName>
</protein>
<dbReference type="EMBL" id="JAVRJZ010000011">
    <property type="protein sequence ID" value="KAK2717211.1"/>
    <property type="molecule type" value="Genomic_DNA"/>
</dbReference>
<accession>A0AA88I2X0</accession>
<name>A0AA88I2X0_ARTSF</name>
<proteinExistence type="predicted"/>
<dbReference type="AlphaFoldDB" id="A0AA88I2X0"/>
<comment type="caution">
    <text evidence="1">The sequence shown here is derived from an EMBL/GenBank/DDBJ whole genome shotgun (WGS) entry which is preliminary data.</text>
</comment>
<reference evidence="1" key="1">
    <citation type="submission" date="2023-07" db="EMBL/GenBank/DDBJ databases">
        <title>Chromosome-level genome assembly of Artemia franciscana.</title>
        <authorList>
            <person name="Jo E."/>
        </authorList>
    </citation>
    <scope>NUCLEOTIDE SEQUENCE</scope>
    <source>
        <tissue evidence="1">Whole body</tissue>
    </source>
</reference>